<dbReference type="PANTHER" id="PTHR46401">
    <property type="entry name" value="GLYCOSYLTRANSFERASE WBBK-RELATED"/>
    <property type="match status" value="1"/>
</dbReference>
<accession>G0EHG8</accession>
<feature type="domain" description="Glycosyl transferase family 1" evidence="2">
    <location>
        <begin position="212"/>
        <end position="365"/>
    </location>
</feature>
<dbReference type="STRING" id="694429.Pyrfu_0674"/>
<dbReference type="KEGG" id="pfm:Pyrfu_0674"/>
<dbReference type="Gene3D" id="3.40.50.2000">
    <property type="entry name" value="Glycogen Phosphorylase B"/>
    <property type="match status" value="2"/>
</dbReference>
<dbReference type="SUPFAM" id="SSF53756">
    <property type="entry name" value="UDP-Glycosyltransferase/glycogen phosphorylase"/>
    <property type="match status" value="1"/>
</dbReference>
<dbReference type="FunCoup" id="G0EHG8">
    <property type="interactions" value="50"/>
</dbReference>
<dbReference type="GO" id="GO:0016757">
    <property type="term" value="F:glycosyltransferase activity"/>
    <property type="evidence" value="ECO:0007669"/>
    <property type="project" value="InterPro"/>
</dbReference>
<dbReference type="InterPro" id="IPR001296">
    <property type="entry name" value="Glyco_trans_1"/>
</dbReference>
<evidence type="ECO:0000259" key="2">
    <source>
        <dbReference type="Pfam" id="PF00534"/>
    </source>
</evidence>
<dbReference type="AlphaFoldDB" id="G0EHG8"/>
<dbReference type="EMBL" id="CP002838">
    <property type="protein sequence ID" value="AEM38543.1"/>
    <property type="molecule type" value="Genomic_DNA"/>
</dbReference>
<dbReference type="HOGENOM" id="CLU_058780_0_0_2"/>
<dbReference type="GeneID" id="25394828"/>
<dbReference type="Proteomes" id="UP000001037">
    <property type="component" value="Chromosome"/>
</dbReference>
<keyword evidence="1 4" id="KW-0808">Transferase</keyword>
<protein>
    <submittedName>
        <fullName evidence="4">Glycosyl transferase group 1</fullName>
    </submittedName>
</protein>
<evidence type="ECO:0000313" key="5">
    <source>
        <dbReference type="Proteomes" id="UP000001037"/>
    </source>
</evidence>
<dbReference type="InterPro" id="IPR028098">
    <property type="entry name" value="Glyco_trans_4-like_N"/>
</dbReference>
<dbReference type="eggNOG" id="arCOG01411">
    <property type="taxonomic scope" value="Archaea"/>
</dbReference>
<feature type="domain" description="Glycosyltransferase subfamily 4-like N-terminal" evidence="3">
    <location>
        <begin position="91"/>
        <end position="191"/>
    </location>
</feature>
<name>G0EHG8_PYRF1</name>
<dbReference type="InParanoid" id="G0EHG8"/>
<dbReference type="CDD" id="cd03809">
    <property type="entry name" value="GT4_MtfB-like"/>
    <property type="match status" value="1"/>
</dbReference>
<sequence>MKQRYDIRRFTTDNTETDKLRILIMLKDRLPASFSNYIRYLAEGIRRIAKSRIELLFIHINDFKGLACKDKGHDRIVLHIPFLGDGSYPRLYDLLKAKMCKMKVVVTLHGFNTCAARHELMARSMPCPHEYCSTKRVLYDVRKKILWNIISRIALVDAIITPSWSEKNVLMKCLGIPEKRIYVIHHGVDTDLYRPRSRKECSHILAKYKIGDSYILHVSNYQPVKNVERIVAAYALLKRKFGIKEKLVIAGRQPRERILRLAISLGLNPRDIIFTGVVSRDDLPCLYSAAKVLVMPSIHESFGMPILEAMACGCPVVTSSVYACVEVSDNAALIVDPFDVKEIAMSVYKILADDELRAELIRRGITRTKSFTWEKSVLMHLKVYETVTGSR</sequence>
<dbReference type="RefSeq" id="WP_014026220.1">
    <property type="nucleotide sequence ID" value="NC_015931.1"/>
</dbReference>
<evidence type="ECO:0000313" key="4">
    <source>
        <dbReference type="EMBL" id="AEM38543.1"/>
    </source>
</evidence>
<dbReference type="Pfam" id="PF00534">
    <property type="entry name" value="Glycos_transf_1"/>
    <property type="match status" value="1"/>
</dbReference>
<organism evidence="4 5">
    <name type="scientific">Pyrolobus fumarii (strain DSM 11204 / 1A)</name>
    <dbReference type="NCBI Taxonomy" id="694429"/>
    <lineage>
        <taxon>Archaea</taxon>
        <taxon>Thermoproteota</taxon>
        <taxon>Thermoprotei</taxon>
        <taxon>Desulfurococcales</taxon>
        <taxon>Pyrodictiaceae</taxon>
        <taxon>Pyrolobus</taxon>
    </lineage>
</organism>
<gene>
    <name evidence="4" type="ordered locus">Pyrfu_0674</name>
</gene>
<dbReference type="Pfam" id="PF13439">
    <property type="entry name" value="Glyco_transf_4"/>
    <property type="match status" value="1"/>
</dbReference>
<dbReference type="OrthoDB" id="42754at2157"/>
<evidence type="ECO:0000259" key="3">
    <source>
        <dbReference type="Pfam" id="PF13439"/>
    </source>
</evidence>
<keyword evidence="5" id="KW-1185">Reference proteome</keyword>
<evidence type="ECO:0000256" key="1">
    <source>
        <dbReference type="ARBA" id="ARBA00022679"/>
    </source>
</evidence>
<proteinExistence type="predicted"/>
<dbReference type="PANTHER" id="PTHR46401:SF2">
    <property type="entry name" value="GLYCOSYLTRANSFERASE WBBK-RELATED"/>
    <property type="match status" value="1"/>
</dbReference>
<reference evidence="4 5" key="1">
    <citation type="journal article" date="2011" name="Stand. Genomic Sci.">
        <title>Complete genome sequence of the hyperthermophilic chemolithoautotroph Pyrolobus fumarii type strain (1A).</title>
        <authorList>
            <person name="Anderson I."/>
            <person name="Goker M."/>
            <person name="Nolan M."/>
            <person name="Lucas S."/>
            <person name="Hammon N."/>
            <person name="Deshpande S."/>
            <person name="Cheng J.F."/>
            <person name="Tapia R."/>
            <person name="Han C."/>
            <person name="Goodwin L."/>
            <person name="Pitluck S."/>
            <person name="Huntemann M."/>
            <person name="Liolios K."/>
            <person name="Ivanova N."/>
            <person name="Pagani I."/>
            <person name="Mavromatis K."/>
            <person name="Ovchinikova G."/>
            <person name="Pati A."/>
            <person name="Chen A."/>
            <person name="Palaniappan K."/>
            <person name="Land M."/>
            <person name="Hauser L."/>
            <person name="Brambilla E.M."/>
            <person name="Huber H."/>
            <person name="Yasawong M."/>
            <person name="Rohde M."/>
            <person name="Spring S."/>
            <person name="Abt B."/>
            <person name="Sikorski J."/>
            <person name="Wirth R."/>
            <person name="Detter J.C."/>
            <person name="Woyke T."/>
            <person name="Bristow J."/>
            <person name="Eisen J.A."/>
            <person name="Markowitz V."/>
            <person name="Hugenholtz P."/>
            <person name="Kyrpides N.C."/>
            <person name="Klenk H.P."/>
            <person name="Lapidus A."/>
        </authorList>
    </citation>
    <scope>NUCLEOTIDE SEQUENCE [LARGE SCALE GENOMIC DNA]</scope>
    <source>
        <strain evidence="5">DSM 11204 / 1A</strain>
    </source>
</reference>